<keyword evidence="3 9" id="KW-0812">Transmembrane</keyword>
<sequence length="878" mass="96865">MSLITPSSSDDGHQDTLLRDTFTPNDSEGDVASQRHQDEAIFAEDPLAQGEAEPITFKRKQKKPARFSLSNIFPSGGSSTPPRLAAHPQNGAHSLRDWTNFADDPEPTGSNTNINGFKEDGPLDWYVEGPGRRVGYDDLTAIDWVFEYTKERQRKRLLYSKGQGLLGHLQQVLDGSHVWVVLVTTGITVGLIAACIDIATNWLGDLKLGYCKGDQGANQFYLNRQFCCWGHEEFSKCVSWVPWRAALRISSGGGGYAMEYIFFVMFSVFFASCACILVRSYAPYAKHSGIPEIKTVLGGFVMKHLMGGWTLAIKSIGLCLAVSSGMWIGKEGPLVHVACCCANILMKPFETLNRNEARKREVLSAAAAAGISVAFGAPIGGVLFSLEQLAYYFPDRTMWQSFVCATIASVTLQALDPLHTGKIVLYQVTYTREWHRFEILPFMLLGILGGLYGGLFIKLNMRIAGWRKSRGWTFPILEVAFIAIVTALINFPNKFMRAQSSELVYQLFAECATTTDDQLDLCKTGAASFGVIALLLMAALCGFFLASITFGLEIPAGIILPSLAIGALFGRALGIGVEMWQSAYPDFFLFASCDPDIPCITPATYAIIGAASALGGATRMTVSIVVIMFELTGALTYVIPIMIAVMLSKWCGDIFGKRGIYESWIHLNEYPFLDHKDDKPPPDVPASKIMTYVDDLTVIPAVGHTIESLKSLLAQTRYRGFPVVLDTSNPILLGYISRNELSFALKSYTKSRNLSPETQAFFVHQPFADPNETLDLRPWMDQTPMTLNSRISFSIVLGMFQRLGLRYVLFVHKGNLKGLLTKKDVWFILNGVESHQVKGFGDGPLREAENPDEVGLLSHHSHDDDISLVEGRRSLQSL</sequence>
<proteinExistence type="predicted"/>
<evidence type="ECO:0000256" key="8">
    <source>
        <dbReference type="SAM" id="MobiDB-lite"/>
    </source>
</evidence>
<evidence type="ECO:0000256" key="4">
    <source>
        <dbReference type="ARBA" id="ARBA00022989"/>
    </source>
</evidence>
<keyword evidence="11" id="KW-1185">Reference proteome</keyword>
<feature type="transmembrane region" description="Helical" evidence="9">
    <location>
        <begin position="439"/>
        <end position="459"/>
    </location>
</feature>
<keyword evidence="5" id="KW-0406">Ion transport</keyword>
<accession>A0A0U1M1T8</accession>
<feature type="transmembrane region" description="Helical" evidence="9">
    <location>
        <begin position="558"/>
        <end position="577"/>
    </location>
</feature>
<protein>
    <submittedName>
        <fullName evidence="10">H(+)/Cl(-) exchange transporter 4</fullName>
    </submittedName>
</protein>
<keyword evidence="6 9" id="KW-0472">Membrane</keyword>
<evidence type="ECO:0000313" key="10">
    <source>
        <dbReference type="EMBL" id="CRG88961.1"/>
    </source>
</evidence>
<comment type="subcellular location">
    <subcellularLocation>
        <location evidence="1">Membrane</location>
        <topology evidence="1">Multi-pass membrane protein</topology>
    </subcellularLocation>
</comment>
<dbReference type="SUPFAM" id="SSF54631">
    <property type="entry name" value="CBS-domain pair"/>
    <property type="match status" value="1"/>
</dbReference>
<dbReference type="CDD" id="cd04591">
    <property type="entry name" value="CBS_pair_voltage-gated_CLC_euk_bac"/>
    <property type="match status" value="1"/>
</dbReference>
<keyword evidence="2" id="KW-0813">Transport</keyword>
<dbReference type="OrthoDB" id="44789at2759"/>
<reference evidence="10 11" key="1">
    <citation type="submission" date="2015-04" db="EMBL/GenBank/DDBJ databases">
        <authorList>
            <person name="Syromyatnikov M.Y."/>
            <person name="Popov V.N."/>
        </authorList>
    </citation>
    <scope>NUCLEOTIDE SEQUENCE [LARGE SCALE GENOMIC DNA]</scope>
    <source>
        <strain evidence="10">WF-38-12</strain>
    </source>
</reference>
<evidence type="ECO:0000313" key="11">
    <source>
        <dbReference type="Proteomes" id="UP000054383"/>
    </source>
</evidence>
<dbReference type="Pfam" id="PF00654">
    <property type="entry name" value="Voltage_CLC"/>
    <property type="match status" value="1"/>
</dbReference>
<dbReference type="OMA" id="CLDWTPW"/>
<dbReference type="GO" id="GO:0005769">
    <property type="term" value="C:early endosome"/>
    <property type="evidence" value="ECO:0007669"/>
    <property type="project" value="TreeGrafter"/>
</dbReference>
<name>A0A0U1M1T8_TALIS</name>
<dbReference type="Proteomes" id="UP000054383">
    <property type="component" value="Unassembled WGS sequence"/>
</dbReference>
<organism evidence="10 11">
    <name type="scientific">Talaromyces islandicus</name>
    <name type="common">Penicillium islandicum</name>
    <dbReference type="NCBI Taxonomy" id="28573"/>
    <lineage>
        <taxon>Eukaryota</taxon>
        <taxon>Fungi</taxon>
        <taxon>Dikarya</taxon>
        <taxon>Ascomycota</taxon>
        <taxon>Pezizomycotina</taxon>
        <taxon>Eurotiomycetes</taxon>
        <taxon>Eurotiomycetidae</taxon>
        <taxon>Eurotiales</taxon>
        <taxon>Trichocomaceae</taxon>
        <taxon>Talaromyces</taxon>
        <taxon>Talaromyces sect. Islandici</taxon>
    </lineage>
</organism>
<evidence type="ECO:0000256" key="7">
    <source>
        <dbReference type="ARBA" id="ARBA00023214"/>
    </source>
</evidence>
<feature type="transmembrane region" description="Helical" evidence="9">
    <location>
        <begin position="178"/>
        <end position="199"/>
    </location>
</feature>
<dbReference type="InterPro" id="IPR046342">
    <property type="entry name" value="CBS_dom_sf"/>
</dbReference>
<evidence type="ECO:0000256" key="1">
    <source>
        <dbReference type="ARBA" id="ARBA00004141"/>
    </source>
</evidence>
<feature type="region of interest" description="Disordered" evidence="8">
    <location>
        <begin position="1"/>
        <end position="90"/>
    </location>
</feature>
<gene>
    <name evidence="10" type="ORF">PISL3812_05996</name>
</gene>
<dbReference type="PANTHER" id="PTHR45711">
    <property type="entry name" value="CHLORIDE CHANNEL PROTEIN"/>
    <property type="match status" value="1"/>
</dbReference>
<feature type="transmembrane region" description="Helical" evidence="9">
    <location>
        <begin position="471"/>
        <end position="491"/>
    </location>
</feature>
<dbReference type="SUPFAM" id="SSF81340">
    <property type="entry name" value="Clc chloride channel"/>
    <property type="match status" value="1"/>
</dbReference>
<dbReference type="PRINTS" id="PR00762">
    <property type="entry name" value="CLCHANNEL"/>
</dbReference>
<dbReference type="Gene3D" id="3.10.580.20">
    <property type="match status" value="1"/>
</dbReference>
<evidence type="ECO:0000256" key="9">
    <source>
        <dbReference type="SAM" id="Phobius"/>
    </source>
</evidence>
<feature type="transmembrane region" description="Helical" evidence="9">
    <location>
        <begin position="526"/>
        <end position="546"/>
    </location>
</feature>
<dbReference type="FunFam" id="3.10.580.20:FF:000002">
    <property type="entry name" value="Chloride channel protein"/>
    <property type="match status" value="1"/>
</dbReference>
<evidence type="ECO:0000256" key="2">
    <source>
        <dbReference type="ARBA" id="ARBA00022448"/>
    </source>
</evidence>
<feature type="transmembrane region" description="Helical" evidence="9">
    <location>
        <begin position="362"/>
        <end position="386"/>
    </location>
</feature>
<dbReference type="AlphaFoldDB" id="A0A0U1M1T8"/>
<feature type="compositionally biased region" description="Polar residues" evidence="8">
    <location>
        <begin position="68"/>
        <end position="81"/>
    </location>
</feature>
<dbReference type="FunFam" id="1.10.3080.10:FF:000011">
    <property type="entry name" value="Chloride channel protein"/>
    <property type="match status" value="1"/>
</dbReference>
<dbReference type="STRING" id="28573.A0A0U1M1T8"/>
<dbReference type="CDD" id="cd03684">
    <property type="entry name" value="ClC_3_like"/>
    <property type="match status" value="1"/>
</dbReference>
<evidence type="ECO:0000256" key="5">
    <source>
        <dbReference type="ARBA" id="ARBA00023065"/>
    </source>
</evidence>
<dbReference type="EMBL" id="CVMT01000005">
    <property type="protein sequence ID" value="CRG88961.1"/>
    <property type="molecule type" value="Genomic_DNA"/>
</dbReference>
<feature type="transmembrane region" description="Helical" evidence="9">
    <location>
        <begin position="260"/>
        <end position="284"/>
    </location>
</feature>
<dbReference type="GO" id="GO:0005794">
    <property type="term" value="C:Golgi apparatus"/>
    <property type="evidence" value="ECO:0007669"/>
    <property type="project" value="TreeGrafter"/>
</dbReference>
<dbReference type="InterPro" id="IPR014743">
    <property type="entry name" value="Cl-channel_core"/>
</dbReference>
<evidence type="ECO:0000256" key="3">
    <source>
        <dbReference type="ARBA" id="ARBA00022692"/>
    </source>
</evidence>
<dbReference type="GO" id="GO:0005886">
    <property type="term" value="C:plasma membrane"/>
    <property type="evidence" value="ECO:0007669"/>
    <property type="project" value="TreeGrafter"/>
</dbReference>
<dbReference type="InterPro" id="IPR001807">
    <property type="entry name" value="ClC"/>
</dbReference>
<dbReference type="GO" id="GO:0005247">
    <property type="term" value="F:voltage-gated chloride channel activity"/>
    <property type="evidence" value="ECO:0007669"/>
    <property type="project" value="TreeGrafter"/>
</dbReference>
<dbReference type="Gene3D" id="1.10.3080.10">
    <property type="entry name" value="Clc chloride channel"/>
    <property type="match status" value="1"/>
</dbReference>
<feature type="transmembrane region" description="Helical" evidence="9">
    <location>
        <begin position="624"/>
        <end position="648"/>
    </location>
</feature>
<evidence type="ECO:0000256" key="6">
    <source>
        <dbReference type="ARBA" id="ARBA00023136"/>
    </source>
</evidence>
<dbReference type="PANTHER" id="PTHR45711:SF6">
    <property type="entry name" value="CHLORIDE CHANNEL PROTEIN"/>
    <property type="match status" value="1"/>
</dbReference>
<keyword evidence="4 9" id="KW-1133">Transmembrane helix</keyword>
<keyword evidence="7" id="KW-0868">Chloride</keyword>